<evidence type="ECO:0000256" key="3">
    <source>
        <dbReference type="ARBA" id="ARBA00023127"/>
    </source>
</evidence>
<dbReference type="Pfam" id="PF02984">
    <property type="entry name" value="Cyclin_C"/>
    <property type="match status" value="1"/>
</dbReference>
<evidence type="ECO:0000313" key="9">
    <source>
        <dbReference type="Proteomes" id="UP001149079"/>
    </source>
</evidence>
<evidence type="ECO:0000313" key="8">
    <source>
        <dbReference type="EMBL" id="KAJ5130353.1"/>
    </source>
</evidence>
<dbReference type="Gene3D" id="1.10.472.10">
    <property type="entry name" value="Cyclin-like"/>
    <property type="match status" value="2"/>
</dbReference>
<reference evidence="8" key="2">
    <citation type="journal article" date="2023" name="IMA Fungus">
        <title>Comparative genomic study of the Penicillium genus elucidates a diverse pangenome and 15 lateral gene transfer events.</title>
        <authorList>
            <person name="Petersen C."/>
            <person name="Sorensen T."/>
            <person name="Nielsen M.R."/>
            <person name="Sondergaard T.E."/>
            <person name="Sorensen J.L."/>
            <person name="Fitzpatrick D.A."/>
            <person name="Frisvad J.C."/>
            <person name="Nielsen K.L."/>
        </authorList>
    </citation>
    <scope>NUCLEOTIDE SEQUENCE</scope>
    <source>
        <strain evidence="8">IBT 22155</strain>
    </source>
</reference>
<keyword evidence="4" id="KW-0131">Cell cycle</keyword>
<protein>
    <recommendedName>
        <fullName evidence="10">Cyclin N-terminal domain-containing protein</fullName>
    </recommendedName>
</protein>
<gene>
    <name evidence="8" type="ORF">N7515_006392</name>
</gene>
<dbReference type="InterPro" id="IPR013763">
    <property type="entry name" value="Cyclin-like_dom"/>
</dbReference>
<evidence type="ECO:0000256" key="1">
    <source>
        <dbReference type="ARBA" id="ARBA00008742"/>
    </source>
</evidence>
<comment type="caution">
    <text evidence="8">The sequence shown here is derived from an EMBL/GenBank/DDBJ whole genome shotgun (WGS) entry which is preliminary data.</text>
</comment>
<dbReference type="PROSITE" id="PS00292">
    <property type="entry name" value="CYCLINS"/>
    <property type="match status" value="1"/>
</dbReference>
<organism evidence="8 9">
    <name type="scientific">Penicillium bovifimosum</name>
    <dbReference type="NCBI Taxonomy" id="126998"/>
    <lineage>
        <taxon>Eukaryota</taxon>
        <taxon>Fungi</taxon>
        <taxon>Dikarya</taxon>
        <taxon>Ascomycota</taxon>
        <taxon>Pezizomycotina</taxon>
        <taxon>Eurotiomycetes</taxon>
        <taxon>Eurotiomycetidae</taxon>
        <taxon>Eurotiales</taxon>
        <taxon>Aspergillaceae</taxon>
        <taxon>Penicillium</taxon>
    </lineage>
</organism>
<dbReference type="FunFam" id="1.10.472.10:FF:000065">
    <property type="entry name" value="G1/S-specific cyclin Cln1"/>
    <property type="match status" value="1"/>
</dbReference>
<comment type="similarity">
    <text evidence="1 5">Belongs to the cyclin family.</text>
</comment>
<keyword evidence="2" id="KW-0132">Cell division</keyword>
<dbReference type="GeneID" id="81406306"/>
<name>A0A9W9KZP8_9EURO</name>
<evidence type="ECO:0000259" key="7">
    <source>
        <dbReference type="SMART" id="SM01332"/>
    </source>
</evidence>
<keyword evidence="9" id="KW-1185">Reference proteome</keyword>
<dbReference type="GO" id="GO:0016538">
    <property type="term" value="F:cyclin-dependent protein serine/threonine kinase regulator activity"/>
    <property type="evidence" value="ECO:0007669"/>
    <property type="project" value="UniProtKB-ARBA"/>
</dbReference>
<accession>A0A9W9KZP8</accession>
<evidence type="ECO:0000256" key="4">
    <source>
        <dbReference type="ARBA" id="ARBA00023306"/>
    </source>
</evidence>
<dbReference type="GO" id="GO:0044843">
    <property type="term" value="P:cell cycle G1/S phase transition"/>
    <property type="evidence" value="ECO:0007669"/>
    <property type="project" value="UniProtKB-ARBA"/>
</dbReference>
<dbReference type="InterPro" id="IPR006671">
    <property type="entry name" value="Cyclin_N"/>
</dbReference>
<dbReference type="OrthoDB" id="5590282at2759"/>
<dbReference type="InterPro" id="IPR048258">
    <property type="entry name" value="Cyclins_cyclin-box"/>
</dbReference>
<dbReference type="InterPro" id="IPR036915">
    <property type="entry name" value="Cyclin-like_sf"/>
</dbReference>
<evidence type="ECO:0000256" key="2">
    <source>
        <dbReference type="ARBA" id="ARBA00022618"/>
    </source>
</evidence>
<dbReference type="AlphaFoldDB" id="A0A9W9KZP8"/>
<dbReference type="Proteomes" id="UP001149079">
    <property type="component" value="Unassembled WGS sequence"/>
</dbReference>
<keyword evidence="3 5" id="KW-0195">Cyclin</keyword>
<evidence type="ECO:0008006" key="10">
    <source>
        <dbReference type="Google" id="ProtNLM"/>
    </source>
</evidence>
<dbReference type="RefSeq" id="XP_056520732.1">
    <property type="nucleotide sequence ID" value="XM_056667136.1"/>
</dbReference>
<feature type="domain" description="Cyclin-like" evidence="6">
    <location>
        <begin position="97"/>
        <end position="183"/>
    </location>
</feature>
<dbReference type="InterPro" id="IPR039361">
    <property type="entry name" value="Cyclin"/>
</dbReference>
<dbReference type="Pfam" id="PF00134">
    <property type="entry name" value="Cyclin_N"/>
    <property type="match status" value="1"/>
</dbReference>
<dbReference type="SUPFAM" id="SSF47954">
    <property type="entry name" value="Cyclin-like"/>
    <property type="match status" value="2"/>
</dbReference>
<feature type="domain" description="Cyclin C-terminal" evidence="7">
    <location>
        <begin position="192"/>
        <end position="299"/>
    </location>
</feature>
<dbReference type="FunFam" id="1.10.472.10:FF:000010">
    <property type="entry name" value="G1/S-specific cyclin Cln1"/>
    <property type="match status" value="1"/>
</dbReference>
<dbReference type="GO" id="GO:0051726">
    <property type="term" value="P:regulation of cell cycle"/>
    <property type="evidence" value="ECO:0007669"/>
    <property type="project" value="UniProtKB-ARBA"/>
</dbReference>
<dbReference type="SMART" id="SM00385">
    <property type="entry name" value="CYCLIN"/>
    <property type="match status" value="2"/>
</dbReference>
<dbReference type="GO" id="GO:0051301">
    <property type="term" value="P:cell division"/>
    <property type="evidence" value="ECO:0007669"/>
    <property type="project" value="UniProtKB-KW"/>
</dbReference>
<evidence type="ECO:0000256" key="5">
    <source>
        <dbReference type="RuleBase" id="RU000383"/>
    </source>
</evidence>
<dbReference type="CDD" id="cd20559">
    <property type="entry name" value="CYCLIN_ScCLN_like"/>
    <property type="match status" value="1"/>
</dbReference>
<evidence type="ECO:0000259" key="6">
    <source>
        <dbReference type="SMART" id="SM00385"/>
    </source>
</evidence>
<dbReference type="EMBL" id="JAPQKL010000005">
    <property type="protein sequence ID" value="KAJ5130353.1"/>
    <property type="molecule type" value="Genomic_DNA"/>
</dbReference>
<feature type="domain" description="Cyclin-like" evidence="6">
    <location>
        <begin position="196"/>
        <end position="276"/>
    </location>
</feature>
<reference evidence="8" key="1">
    <citation type="submission" date="2022-11" db="EMBL/GenBank/DDBJ databases">
        <authorList>
            <person name="Petersen C."/>
        </authorList>
    </citation>
    <scope>NUCLEOTIDE SEQUENCE</scope>
    <source>
        <strain evidence="8">IBT 22155</strain>
    </source>
</reference>
<dbReference type="PANTHER" id="PTHR10177">
    <property type="entry name" value="CYCLINS"/>
    <property type="match status" value="1"/>
</dbReference>
<sequence>MDYHRNYRPCPTFFVEEDYGMESRLRQERQAKQAHDKQLARERQFVMADELSTLTSEQLRDDVLSHMLEMDSQTVPDVESIDIQTEIQWFMRPYLLDFLIEAHTAFQLLPSTLFLAINLLDRYCSKRVVYKRHYQLVGCAALLIAAKYNDKKDRVPTIKELKSMCCSLYDDDMFTQMEWHVLQTLGWSIGHPTVDAFLQHAVLDDPYDPEVEHMALYILEIALFHRDFVAKLSSELARAALALARCVLNRPQPRHTHWASQYDSMTLVALSQQLHQPSTVVSRKYASAHYSRVSKIMEHFLSRQASMASYARCTPPVDIPMESKPYNGEIGLATPQKSQQLTAVHHGYLTPPITPDNLGLLHVHHSDVPMANHDLSNKMSVGHLGCSPSPGPSAEMRYMNSEAYQQQQEAMYMAQQAVPQQFPSAPTHMGMTQTYQGGM</sequence>
<dbReference type="SMART" id="SM01332">
    <property type="entry name" value="Cyclin_C"/>
    <property type="match status" value="1"/>
</dbReference>
<proteinExistence type="inferred from homology"/>
<dbReference type="InterPro" id="IPR004367">
    <property type="entry name" value="Cyclin_C-dom"/>
</dbReference>